<dbReference type="Gene3D" id="3.10.180.10">
    <property type="entry name" value="2,3-Dihydroxybiphenyl 1,2-Dioxygenase, domain 1"/>
    <property type="match status" value="1"/>
</dbReference>
<reference evidence="5 6" key="1">
    <citation type="journal article" date="2014" name="BMC Genomics">
        <title>Architecture and functions of a multipartite genome of the methylotrophic bacterium Paracoccus aminophilus JCM 7686, containing primary and secondary chromids.</title>
        <authorList>
            <person name="Dziewit L."/>
            <person name="Czarnecki J."/>
            <person name="Wibberg D."/>
            <person name="Radlinska M."/>
            <person name="Mrozek P."/>
            <person name="Szymczak M."/>
            <person name="Schluter A."/>
            <person name="Puhler A."/>
            <person name="Bartosik D."/>
        </authorList>
    </citation>
    <scope>NUCLEOTIDE SEQUENCE [LARGE SCALE GENOMIC DNA]</scope>
    <source>
        <strain evidence="5">JCM 7686</strain>
    </source>
</reference>
<feature type="domain" description="VOC" evidence="4">
    <location>
        <begin position="1"/>
        <end position="133"/>
    </location>
</feature>
<keyword evidence="3" id="KW-0046">Antibiotic resistance</keyword>
<evidence type="ECO:0000259" key="4">
    <source>
        <dbReference type="PROSITE" id="PS51819"/>
    </source>
</evidence>
<proteinExistence type="inferred from homology"/>
<keyword evidence="6" id="KW-1185">Reference proteome</keyword>
<dbReference type="PROSITE" id="PS51819">
    <property type="entry name" value="VOC"/>
    <property type="match status" value="1"/>
</dbReference>
<comment type="similarity">
    <text evidence="1">Belongs to the bleomycin resistance protein family.</text>
</comment>
<protein>
    <recommendedName>
        <fullName evidence="2">Bleomycin resistance protein</fullName>
    </recommendedName>
</protein>
<dbReference type="EMBL" id="CP006650">
    <property type="protein sequence ID" value="AGT09462.1"/>
    <property type="molecule type" value="Genomic_DNA"/>
</dbReference>
<dbReference type="Pfam" id="PF00903">
    <property type="entry name" value="Glyoxalase"/>
    <property type="match status" value="1"/>
</dbReference>
<dbReference type="PATRIC" id="fig|1367847.3.peg.2394"/>
<dbReference type="STRING" id="1367847.JCM7686_2394"/>
<dbReference type="AlphaFoldDB" id="S5XVZ6"/>
<evidence type="ECO:0000256" key="2">
    <source>
        <dbReference type="ARBA" id="ARBA00021572"/>
    </source>
</evidence>
<sequence length="142" mass="16220">MANALVPEFAVKDWRKSRQFYCDILAFKCEYERPEDGFSYLSVEGAELMIDEIGIGRTFDGGHLPDAYPFGRGLNVQIMVSNVAALLDRLEAAKYPLFLPLEDRWYRVGDVEEGNRQFVVADPDGYLLRFFQDLGERPASSR</sequence>
<evidence type="ECO:0000313" key="5">
    <source>
        <dbReference type="EMBL" id="AGT09462.1"/>
    </source>
</evidence>
<name>S5XVZ6_PARAH</name>
<dbReference type="SUPFAM" id="SSF54593">
    <property type="entry name" value="Glyoxalase/Bleomycin resistance protein/Dihydroxybiphenyl dioxygenase"/>
    <property type="match status" value="1"/>
</dbReference>
<dbReference type="KEGG" id="pami:JCM7686_2394"/>
<dbReference type="CDD" id="cd08349">
    <property type="entry name" value="BLMA_like"/>
    <property type="match status" value="1"/>
</dbReference>
<dbReference type="InterPro" id="IPR037523">
    <property type="entry name" value="VOC_core"/>
</dbReference>
<evidence type="ECO:0000313" key="6">
    <source>
        <dbReference type="Proteomes" id="UP000015480"/>
    </source>
</evidence>
<dbReference type="Proteomes" id="UP000015480">
    <property type="component" value="Chromosome"/>
</dbReference>
<dbReference type="InterPro" id="IPR004360">
    <property type="entry name" value="Glyas_Fos-R_dOase_dom"/>
</dbReference>
<dbReference type="OrthoDB" id="284897at2"/>
<gene>
    <name evidence="5" type="ORF">JCM7686_2394</name>
</gene>
<dbReference type="InterPro" id="IPR000335">
    <property type="entry name" value="Bleomycin-R"/>
</dbReference>
<dbReference type="eggNOG" id="COG0346">
    <property type="taxonomic scope" value="Bacteria"/>
</dbReference>
<dbReference type="RefSeq" id="WP_020951100.1">
    <property type="nucleotide sequence ID" value="NC_022041.1"/>
</dbReference>
<dbReference type="GO" id="GO:0046677">
    <property type="term" value="P:response to antibiotic"/>
    <property type="evidence" value="ECO:0007669"/>
    <property type="project" value="UniProtKB-KW"/>
</dbReference>
<dbReference type="InterPro" id="IPR029068">
    <property type="entry name" value="Glyas_Bleomycin-R_OHBP_Dase"/>
</dbReference>
<dbReference type="HOGENOM" id="CLU_046006_15_0_5"/>
<accession>S5XVZ6</accession>
<evidence type="ECO:0000256" key="3">
    <source>
        <dbReference type="ARBA" id="ARBA00023251"/>
    </source>
</evidence>
<evidence type="ECO:0000256" key="1">
    <source>
        <dbReference type="ARBA" id="ARBA00011051"/>
    </source>
</evidence>
<organism evidence="5 6">
    <name type="scientific">Paracoccus aminophilus JCM 7686</name>
    <dbReference type="NCBI Taxonomy" id="1367847"/>
    <lineage>
        <taxon>Bacteria</taxon>
        <taxon>Pseudomonadati</taxon>
        <taxon>Pseudomonadota</taxon>
        <taxon>Alphaproteobacteria</taxon>
        <taxon>Rhodobacterales</taxon>
        <taxon>Paracoccaceae</taxon>
        <taxon>Paracoccus</taxon>
    </lineage>
</organism>